<dbReference type="Proteomes" id="UP000254848">
    <property type="component" value="Unassembled WGS sequence"/>
</dbReference>
<accession>A0A370Q6V1</accession>
<dbReference type="GO" id="GO:0005737">
    <property type="term" value="C:cytoplasm"/>
    <property type="evidence" value="ECO:0007669"/>
    <property type="project" value="TreeGrafter"/>
</dbReference>
<evidence type="ECO:0000256" key="2">
    <source>
        <dbReference type="ARBA" id="ARBA00023239"/>
    </source>
</evidence>
<dbReference type="InterPro" id="IPR006840">
    <property type="entry name" value="ChaC"/>
</dbReference>
<dbReference type="InterPro" id="IPR036568">
    <property type="entry name" value="GGCT-like_sf"/>
</dbReference>
<evidence type="ECO:0000313" key="3">
    <source>
        <dbReference type="EMBL" id="RDK84091.1"/>
    </source>
</evidence>
<keyword evidence="2" id="KW-0456">Lyase</keyword>
<proteinExistence type="predicted"/>
<dbReference type="PANTHER" id="PTHR12192:SF2">
    <property type="entry name" value="GLUTATHIONE-SPECIFIC GAMMA-GLUTAMYLCYCLOTRANSFERASE 2"/>
    <property type="match status" value="1"/>
</dbReference>
<gene>
    <name evidence="3" type="ORF">C8D90_11410</name>
</gene>
<dbReference type="RefSeq" id="WP_230473066.1">
    <property type="nucleotide sequence ID" value="NZ_QRAP01000014.1"/>
</dbReference>
<evidence type="ECO:0000313" key="4">
    <source>
        <dbReference type="Proteomes" id="UP000254848"/>
    </source>
</evidence>
<dbReference type="GO" id="GO:0061928">
    <property type="term" value="F:glutathione specific gamma-glutamylcyclotransferase activity"/>
    <property type="evidence" value="ECO:0007669"/>
    <property type="project" value="UniProtKB-EC"/>
</dbReference>
<dbReference type="EMBL" id="QRAP01000014">
    <property type="protein sequence ID" value="RDK84091.1"/>
    <property type="molecule type" value="Genomic_DNA"/>
</dbReference>
<dbReference type="EC" id="4.3.2.7" evidence="1"/>
<organism evidence="3 4">
    <name type="scientific">Enterobacillus tribolii</name>
    <dbReference type="NCBI Taxonomy" id="1487935"/>
    <lineage>
        <taxon>Bacteria</taxon>
        <taxon>Pseudomonadati</taxon>
        <taxon>Pseudomonadota</taxon>
        <taxon>Gammaproteobacteria</taxon>
        <taxon>Enterobacterales</taxon>
        <taxon>Hafniaceae</taxon>
        <taxon>Enterobacillus</taxon>
    </lineage>
</organism>
<sequence>MLTRKLLESDEFARTYSTLEKMFLTPEQLNCSLQETLKRCPVTQDVWIFGYGSLIWNPLLDFAEAQTGRLNGWSRDFNIRLLAGRGSARAPGRMLGLKAGGETCGIVFRLDADKVQQELRLLWMREMLAGVYNPCWCNVQLADGRSVWAITFVTNPSHPLYEADTTCGVVAGMIAGACGALGSNAEYLFSLEQALIRLDIEDPMIGELAEYVRLIQNDGQAIKQDG</sequence>
<name>A0A370Q6V1_9GAMM</name>
<keyword evidence="4" id="KW-1185">Reference proteome</keyword>
<protein>
    <recommendedName>
        <fullName evidence="1">glutathione-specific gamma-glutamylcyclotransferase</fullName>
        <ecNumber evidence="1">4.3.2.7</ecNumber>
    </recommendedName>
</protein>
<evidence type="ECO:0000256" key="1">
    <source>
        <dbReference type="ARBA" id="ARBA00012344"/>
    </source>
</evidence>
<dbReference type="AlphaFoldDB" id="A0A370Q6V1"/>
<dbReference type="GO" id="GO:0006751">
    <property type="term" value="P:glutathione catabolic process"/>
    <property type="evidence" value="ECO:0007669"/>
    <property type="project" value="InterPro"/>
</dbReference>
<comment type="caution">
    <text evidence="3">The sequence shown here is derived from an EMBL/GenBank/DDBJ whole genome shotgun (WGS) entry which is preliminary data.</text>
</comment>
<dbReference type="Pfam" id="PF04752">
    <property type="entry name" value="ChaC"/>
    <property type="match status" value="1"/>
</dbReference>
<reference evidence="3 4" key="1">
    <citation type="submission" date="2018-07" db="EMBL/GenBank/DDBJ databases">
        <title>Genomic Encyclopedia of Type Strains, Phase IV (KMG-IV): sequencing the most valuable type-strain genomes for metagenomic binning, comparative biology and taxonomic classification.</title>
        <authorList>
            <person name="Goeker M."/>
        </authorList>
    </citation>
    <scope>NUCLEOTIDE SEQUENCE [LARGE SCALE GENOMIC DNA]</scope>
    <source>
        <strain evidence="3 4">DSM 103736</strain>
    </source>
</reference>
<dbReference type="PANTHER" id="PTHR12192">
    <property type="entry name" value="CATION TRANSPORT PROTEIN CHAC-RELATED"/>
    <property type="match status" value="1"/>
</dbReference>
<dbReference type="Gene3D" id="3.10.490.10">
    <property type="entry name" value="Gamma-glutamyl cyclotransferase-like"/>
    <property type="match status" value="1"/>
</dbReference>
<dbReference type="SUPFAM" id="SSF110857">
    <property type="entry name" value="Gamma-glutamyl cyclotransferase-like"/>
    <property type="match status" value="1"/>
</dbReference>
<dbReference type="InterPro" id="IPR013024">
    <property type="entry name" value="GGCT-like"/>
</dbReference>
<dbReference type="CDD" id="cd06661">
    <property type="entry name" value="GGCT_like"/>
    <property type="match status" value="1"/>
</dbReference>